<protein>
    <recommendedName>
        <fullName evidence="3">Endonuclease/exonuclease/phosphatase domain-containing protein</fullName>
    </recommendedName>
</protein>
<dbReference type="Proteomes" id="UP001151529">
    <property type="component" value="Chromosome 4"/>
</dbReference>
<keyword evidence="2" id="KW-1185">Reference proteome</keyword>
<accession>A0A9Q0TB00</accession>
<organism evidence="1 2">
    <name type="scientific">Salix viminalis</name>
    <name type="common">Common osier</name>
    <name type="synonym">Basket willow</name>
    <dbReference type="NCBI Taxonomy" id="40686"/>
    <lineage>
        <taxon>Eukaryota</taxon>
        <taxon>Viridiplantae</taxon>
        <taxon>Streptophyta</taxon>
        <taxon>Embryophyta</taxon>
        <taxon>Tracheophyta</taxon>
        <taxon>Spermatophyta</taxon>
        <taxon>Magnoliopsida</taxon>
        <taxon>eudicotyledons</taxon>
        <taxon>Gunneridae</taxon>
        <taxon>Pentapetalae</taxon>
        <taxon>rosids</taxon>
        <taxon>fabids</taxon>
        <taxon>Malpighiales</taxon>
        <taxon>Salicaceae</taxon>
        <taxon>Saliceae</taxon>
        <taxon>Salix</taxon>
    </lineage>
</organism>
<dbReference type="Gene3D" id="3.60.10.10">
    <property type="entry name" value="Endonuclease/exonuclease/phosphatase"/>
    <property type="match status" value="1"/>
</dbReference>
<dbReference type="PANTHER" id="PTHR33710">
    <property type="entry name" value="BNAC02G09200D PROTEIN"/>
    <property type="match status" value="1"/>
</dbReference>
<dbReference type="SUPFAM" id="SSF56219">
    <property type="entry name" value="DNase I-like"/>
    <property type="match status" value="1"/>
</dbReference>
<dbReference type="OrthoDB" id="1932741at2759"/>
<evidence type="ECO:0008006" key="3">
    <source>
        <dbReference type="Google" id="ProtNLM"/>
    </source>
</evidence>
<dbReference type="EMBL" id="JAPFFL010000008">
    <property type="protein sequence ID" value="KAJ6707522.1"/>
    <property type="molecule type" value="Genomic_DNA"/>
</dbReference>
<dbReference type="PANTHER" id="PTHR33710:SF71">
    <property type="entry name" value="ENDONUCLEASE_EXONUCLEASE_PHOSPHATASE DOMAIN-CONTAINING PROTEIN"/>
    <property type="match status" value="1"/>
</dbReference>
<dbReference type="InterPro" id="IPR036691">
    <property type="entry name" value="Endo/exonu/phosph_ase_sf"/>
</dbReference>
<evidence type="ECO:0000313" key="1">
    <source>
        <dbReference type="EMBL" id="KAJ6707522.1"/>
    </source>
</evidence>
<proteinExistence type="predicted"/>
<sequence>MSSQARSTARKRETSRCKFKNPVIAKVLPTKSQTREKFNVQLVHASAQWMTCSIHSRNNEEVLRITVVYGSNSYKERTDLWKYLLDSSTTYASIPWTIMGDFNASLRPGDSCGGSSNWVSHHNDFSNCISQASLQQIPYSGLRLSWHNGRTGSGSIMKKLDWIFGNLPLMINWPETKAKFLPRGASDHSAMVLNLGAKKPRAKPSFKFLNQWSKHDDFTPIVRSVWRQRIVGNPIFPINY</sequence>
<evidence type="ECO:0000313" key="2">
    <source>
        <dbReference type="Proteomes" id="UP001151529"/>
    </source>
</evidence>
<comment type="caution">
    <text evidence="1">The sequence shown here is derived from an EMBL/GenBank/DDBJ whole genome shotgun (WGS) entry which is preliminary data.</text>
</comment>
<name>A0A9Q0TB00_SALVM</name>
<reference evidence="1" key="2">
    <citation type="journal article" date="2023" name="Int. J. Mol. Sci.">
        <title>De Novo Assembly and Annotation of 11 Diverse Shrub Willow (Salix) Genomes Reveals Novel Gene Organization in Sex-Linked Regions.</title>
        <authorList>
            <person name="Hyden B."/>
            <person name="Feng K."/>
            <person name="Yates T.B."/>
            <person name="Jawdy S."/>
            <person name="Cereghino C."/>
            <person name="Smart L.B."/>
            <person name="Muchero W."/>
        </authorList>
    </citation>
    <scope>NUCLEOTIDE SEQUENCE [LARGE SCALE GENOMIC DNA]</scope>
    <source>
        <tissue evidence="1">Shoot tip</tissue>
    </source>
</reference>
<dbReference type="AlphaFoldDB" id="A0A9Q0TB00"/>
<reference evidence="1" key="1">
    <citation type="submission" date="2022-11" db="EMBL/GenBank/DDBJ databases">
        <authorList>
            <person name="Hyden B.L."/>
            <person name="Feng K."/>
            <person name="Yates T."/>
            <person name="Jawdy S."/>
            <person name="Smart L.B."/>
            <person name="Muchero W."/>
        </authorList>
    </citation>
    <scope>NUCLEOTIDE SEQUENCE</scope>
    <source>
        <tissue evidence="1">Shoot tip</tissue>
    </source>
</reference>
<gene>
    <name evidence="1" type="ORF">OIU85_027839</name>
</gene>